<organism evidence="1 2">
    <name type="scientific">Ditylenchus dipsaci</name>
    <dbReference type="NCBI Taxonomy" id="166011"/>
    <lineage>
        <taxon>Eukaryota</taxon>
        <taxon>Metazoa</taxon>
        <taxon>Ecdysozoa</taxon>
        <taxon>Nematoda</taxon>
        <taxon>Chromadorea</taxon>
        <taxon>Rhabditida</taxon>
        <taxon>Tylenchina</taxon>
        <taxon>Tylenchomorpha</taxon>
        <taxon>Sphaerularioidea</taxon>
        <taxon>Anguinidae</taxon>
        <taxon>Anguininae</taxon>
        <taxon>Ditylenchus</taxon>
    </lineage>
</organism>
<protein>
    <submittedName>
        <fullName evidence="2">Uncharacterized protein</fullName>
    </submittedName>
</protein>
<reference evidence="2" key="1">
    <citation type="submission" date="2022-11" db="UniProtKB">
        <authorList>
            <consortium name="WormBaseParasite"/>
        </authorList>
    </citation>
    <scope>IDENTIFICATION</scope>
</reference>
<sequence length="70" mass="8009">MRTIIETVRTLSTTSVVFLLKPVPTPLKLIQTILRFQIRSFLPPVRLILELGARMQEPCRMISLATAEQM</sequence>
<keyword evidence="1" id="KW-1185">Reference proteome</keyword>
<evidence type="ECO:0000313" key="2">
    <source>
        <dbReference type="WBParaSite" id="jg24949"/>
    </source>
</evidence>
<dbReference type="AlphaFoldDB" id="A0A915DYZ0"/>
<dbReference type="WBParaSite" id="jg24949">
    <property type="protein sequence ID" value="jg24949"/>
    <property type="gene ID" value="jg24949"/>
</dbReference>
<evidence type="ECO:0000313" key="1">
    <source>
        <dbReference type="Proteomes" id="UP000887574"/>
    </source>
</evidence>
<dbReference type="Proteomes" id="UP000887574">
    <property type="component" value="Unplaced"/>
</dbReference>
<accession>A0A915DYZ0</accession>
<name>A0A915DYZ0_9BILA</name>
<proteinExistence type="predicted"/>